<accession>A0A4U8Z0E7</accession>
<dbReference type="OrthoDB" id="8450598at2"/>
<dbReference type="RefSeq" id="WP_134487328.1">
    <property type="nucleotide sequence ID" value="NZ_LR536450.1"/>
</dbReference>
<evidence type="ECO:0000313" key="1">
    <source>
        <dbReference type="EMBL" id="VFU07788.1"/>
    </source>
</evidence>
<reference evidence="1 2" key="1">
    <citation type="submission" date="2019-03" db="EMBL/GenBank/DDBJ databases">
        <authorList>
            <person name="Kox A.R. M."/>
        </authorList>
    </citation>
    <scope>NUCLEOTIDE SEQUENCE [LARGE SCALE GENOMIC DNA]</scope>
    <source>
        <strain evidence="1">MTUNDRAET4 annotated genome</strain>
    </source>
</reference>
<protein>
    <submittedName>
        <fullName evidence="1">Uncharacterized protein</fullName>
    </submittedName>
</protein>
<evidence type="ECO:0000313" key="2">
    <source>
        <dbReference type="Proteomes" id="UP000294360"/>
    </source>
</evidence>
<dbReference type="AlphaFoldDB" id="A0A4U8Z0E7"/>
<gene>
    <name evidence="1" type="ORF">MTUNDRAET4_0895</name>
</gene>
<dbReference type="KEGG" id="mtun:MTUNDRAET4_0895"/>
<dbReference type="EMBL" id="LR536450">
    <property type="protein sequence ID" value="VFU07788.1"/>
    <property type="molecule type" value="Genomic_DNA"/>
</dbReference>
<name>A0A4U8Z0E7_METTU</name>
<proteinExistence type="predicted"/>
<sequence length="74" mass="8465">MNKMLKQGSFFSEGPATYQSRFEMPEMDFSGAGPMCAQFGSRLRRVFELPCPESQPDRFQILLNQIEEKLGSKL</sequence>
<organism evidence="1 2">
    <name type="scientific">Methylocella tundrae</name>
    <dbReference type="NCBI Taxonomy" id="227605"/>
    <lineage>
        <taxon>Bacteria</taxon>
        <taxon>Pseudomonadati</taxon>
        <taxon>Pseudomonadota</taxon>
        <taxon>Alphaproteobacteria</taxon>
        <taxon>Hyphomicrobiales</taxon>
        <taxon>Beijerinckiaceae</taxon>
        <taxon>Methylocella</taxon>
    </lineage>
</organism>
<dbReference type="Proteomes" id="UP000294360">
    <property type="component" value="Chromosome"/>
</dbReference>